<organism evidence="2 3">
    <name type="scientific">Brumimicrobium oceani</name>
    <dbReference type="NCBI Taxonomy" id="2100725"/>
    <lineage>
        <taxon>Bacteria</taxon>
        <taxon>Pseudomonadati</taxon>
        <taxon>Bacteroidota</taxon>
        <taxon>Flavobacteriia</taxon>
        <taxon>Flavobacteriales</taxon>
        <taxon>Crocinitomicaceae</taxon>
        <taxon>Brumimicrobium</taxon>
    </lineage>
</organism>
<reference evidence="2 3" key="2">
    <citation type="submission" date="2018-05" db="EMBL/GenBank/DDBJ databases">
        <authorList>
            <person name="Lanie J.A."/>
            <person name="Ng W.-L."/>
            <person name="Kazmierczak K.M."/>
            <person name="Andrzejewski T.M."/>
            <person name="Davidsen T.M."/>
            <person name="Wayne K.J."/>
            <person name="Tettelin H."/>
            <person name="Glass J.I."/>
            <person name="Rusch D."/>
            <person name="Podicherti R."/>
            <person name="Tsui H.-C.T."/>
            <person name="Winkler M.E."/>
        </authorList>
    </citation>
    <scope>NUCLEOTIDE SEQUENCE [LARGE SCALE GENOMIC DNA]</scope>
    <source>
        <strain evidence="2 3">C305</strain>
    </source>
</reference>
<feature type="chain" id="PRO_5015638349" description="Type IX secretion system membrane protein PorP/SprF" evidence="1">
    <location>
        <begin position="19"/>
        <end position="308"/>
    </location>
</feature>
<dbReference type="Proteomes" id="UP000245370">
    <property type="component" value="Unassembled WGS sequence"/>
</dbReference>
<keyword evidence="1" id="KW-0732">Signal</keyword>
<dbReference type="RefSeq" id="WP_109360328.1">
    <property type="nucleotide sequence ID" value="NZ_QFRJ01000012.1"/>
</dbReference>
<dbReference type="Pfam" id="PF11751">
    <property type="entry name" value="PorP_SprF"/>
    <property type="match status" value="1"/>
</dbReference>
<dbReference type="OrthoDB" id="891773at2"/>
<evidence type="ECO:0008006" key="4">
    <source>
        <dbReference type="Google" id="ProtNLM"/>
    </source>
</evidence>
<gene>
    <name evidence="2" type="ORF">DIT68_13420</name>
</gene>
<feature type="signal peptide" evidence="1">
    <location>
        <begin position="1"/>
        <end position="18"/>
    </location>
</feature>
<name>A0A2U2XA94_9FLAO</name>
<dbReference type="AlphaFoldDB" id="A0A2U2XA94"/>
<evidence type="ECO:0000256" key="1">
    <source>
        <dbReference type="SAM" id="SignalP"/>
    </source>
</evidence>
<dbReference type="NCBIfam" id="TIGR03519">
    <property type="entry name" value="T9SS_PorP_fam"/>
    <property type="match status" value="1"/>
</dbReference>
<comment type="caution">
    <text evidence="2">The sequence shown here is derived from an EMBL/GenBank/DDBJ whole genome shotgun (WGS) entry which is preliminary data.</text>
</comment>
<dbReference type="InterPro" id="IPR019861">
    <property type="entry name" value="PorP/SprF_Bacteroidetes"/>
</dbReference>
<evidence type="ECO:0000313" key="3">
    <source>
        <dbReference type="Proteomes" id="UP000245370"/>
    </source>
</evidence>
<proteinExistence type="predicted"/>
<sequence>MRKIITFLILMLSFTSLGQQIAQYSQWSFNQFAINPALAGVKRCLDVRTAVRLQWAGFEGAPESGLFTINAPLKKLKKRHNASFHGLGGKIERDVFGPFNNFAVSMAYAMHFPMEKDRRLSFGASAGVQQFAYDHTQAITIDPDPAVAQTVNQMLYPLLGLGVWYNSDKFYAGAALDQVGRNKWDDVGFSSRFRLHTKVQMGTRFALENNNTLLPGILFRIPPAGPISFDMNLMIDFKNQLMLGIGYRNTDALIGFLKVNIKKFTIGYSFDYITSAIRGGNFHTHEISLQFSACRKGPRSTDACPLFE</sequence>
<dbReference type="EMBL" id="QFRJ01000012">
    <property type="protein sequence ID" value="PWH84716.1"/>
    <property type="molecule type" value="Genomic_DNA"/>
</dbReference>
<keyword evidence="3" id="KW-1185">Reference proteome</keyword>
<accession>A0A2U2XA94</accession>
<reference evidence="2 3" key="1">
    <citation type="submission" date="2018-05" db="EMBL/GenBank/DDBJ databases">
        <title>Brumimicrobium oceani sp. nov., isolated from coastal sediment.</title>
        <authorList>
            <person name="Kou Y."/>
        </authorList>
    </citation>
    <scope>NUCLEOTIDE SEQUENCE [LARGE SCALE GENOMIC DNA]</scope>
    <source>
        <strain evidence="2 3">C305</strain>
    </source>
</reference>
<evidence type="ECO:0000313" key="2">
    <source>
        <dbReference type="EMBL" id="PWH84716.1"/>
    </source>
</evidence>
<protein>
    <recommendedName>
        <fullName evidence="4">Type IX secretion system membrane protein PorP/SprF</fullName>
    </recommendedName>
</protein>